<reference evidence="1 2" key="1">
    <citation type="journal article" date="2021" name="Arch. Microbiol.">
        <title>Thalassobius aquimarinus sp. nov., isolated from the Sea of Japan seashore.</title>
        <authorList>
            <person name="Kurilenko V.V."/>
            <person name="Romanenko L.A."/>
            <person name="Chernysheva N.Y."/>
            <person name="Velansky P.V."/>
            <person name="Tekutyeva L.A."/>
            <person name="Isaeva M.P."/>
            <person name="Mikhailov V.V."/>
        </authorList>
    </citation>
    <scope>NUCLEOTIDE SEQUENCE [LARGE SCALE GENOMIC DNA]</scope>
    <source>
        <strain evidence="1 2">KMM 8518</strain>
    </source>
</reference>
<comment type="caution">
    <text evidence="1">The sequence shown here is derived from an EMBL/GenBank/DDBJ whole genome shotgun (WGS) entry which is preliminary data.</text>
</comment>
<keyword evidence="2" id="KW-1185">Reference proteome</keyword>
<accession>A0ABS5HVI2</accession>
<evidence type="ECO:0000313" key="2">
    <source>
        <dbReference type="Proteomes" id="UP001195941"/>
    </source>
</evidence>
<dbReference type="EMBL" id="JADMKU010000021">
    <property type="protein sequence ID" value="MBR9652974.1"/>
    <property type="molecule type" value="Genomic_DNA"/>
</dbReference>
<evidence type="ECO:0000313" key="1">
    <source>
        <dbReference type="EMBL" id="MBR9652974.1"/>
    </source>
</evidence>
<sequence>MLKLAVDIGSNLACDFGSAFSCQSILVAMKRQAAPRWTHMNFGPLVVKTCGGLMAGQPFWLVRKARAIPIIHRATFL</sequence>
<gene>
    <name evidence="1" type="ORF">IT775_17790</name>
</gene>
<organism evidence="1 2">
    <name type="scientific">Thalassovita aquimarina</name>
    <dbReference type="NCBI Taxonomy" id="2785917"/>
    <lineage>
        <taxon>Bacteria</taxon>
        <taxon>Pseudomonadati</taxon>
        <taxon>Pseudomonadota</taxon>
        <taxon>Alphaproteobacteria</taxon>
        <taxon>Rhodobacterales</taxon>
        <taxon>Roseobacteraceae</taxon>
        <taxon>Thalassovita</taxon>
    </lineage>
</organism>
<dbReference type="RefSeq" id="WP_212702599.1">
    <property type="nucleotide sequence ID" value="NZ_JADMKU010000021.1"/>
</dbReference>
<dbReference type="Proteomes" id="UP001195941">
    <property type="component" value="Unassembled WGS sequence"/>
</dbReference>
<name>A0ABS5HVI2_9RHOB</name>
<proteinExistence type="predicted"/>
<protein>
    <submittedName>
        <fullName evidence="1">Uncharacterized protein</fullName>
    </submittedName>
</protein>